<dbReference type="PIRSF" id="PIRSF005225">
    <property type="entry name" value="LAG1_LAC1"/>
    <property type="match status" value="1"/>
</dbReference>
<evidence type="ECO:0000256" key="4">
    <source>
        <dbReference type="ARBA" id="ARBA00022989"/>
    </source>
</evidence>
<evidence type="ECO:0000256" key="3">
    <source>
        <dbReference type="ARBA" id="ARBA00022692"/>
    </source>
</evidence>
<evidence type="ECO:0000313" key="10">
    <source>
        <dbReference type="Proteomes" id="UP000242875"/>
    </source>
</evidence>
<dbReference type="Pfam" id="PF03798">
    <property type="entry name" value="TRAM_LAG1_CLN8"/>
    <property type="match status" value="1"/>
</dbReference>
<evidence type="ECO:0000256" key="7">
    <source>
        <dbReference type="SAM" id="Phobius"/>
    </source>
</evidence>
<comment type="caution">
    <text evidence="9">The sequence shown here is derived from an EMBL/GenBank/DDBJ whole genome shotgun (WGS) entry which is preliminary data.</text>
</comment>
<dbReference type="GO" id="GO:0046513">
    <property type="term" value="P:ceramide biosynthetic process"/>
    <property type="evidence" value="ECO:0007669"/>
    <property type="project" value="InterPro"/>
</dbReference>
<dbReference type="AlphaFoldDB" id="A0A261Y8M8"/>
<sequence length="362" mass="41816">MAREKGRGARTRVNGNGASKASELAAASFHPDGSLGKGLVHYVVSHQIDLPLYVICPLSLLSVFGSSTAKTFFSLQYQDKTTGLYDKGWQDLNFICFWVLAFTALRAGIMEYLLTPFARRSGITSPAKVIRFAEQGWSVIYYVIFWSLGMYIMYNSPYWFNTSYFWIAYPHVQLTGLMKWYYLVQFAFWIQQVFVLSIEKKRKDFIPMLTHHLVTCTLISCSYLTNHTRIGNAVLCCMDFSDILFSLAKVLNYLGLRQVCDLTFGLFFVSWIITRQTLYPIIIWTTYRDPQRFLDMKWDPSKGKYFTSFTQNCYLGLFAALQVIILIWFFMILKVAWKVISGNSAEDTRSDSEESEGEQKKR</sequence>
<feature type="domain" description="TLC" evidence="8">
    <location>
        <begin position="127"/>
        <end position="341"/>
    </location>
</feature>
<dbReference type="PANTHER" id="PTHR12560">
    <property type="entry name" value="LONGEVITY ASSURANCE FACTOR 1 LAG1"/>
    <property type="match status" value="1"/>
</dbReference>
<comment type="subcellular location">
    <subcellularLocation>
        <location evidence="1">Membrane</location>
        <topology evidence="1">Multi-pass membrane protein</topology>
    </subcellularLocation>
</comment>
<feature type="transmembrane region" description="Helical" evidence="7">
    <location>
        <begin position="50"/>
        <end position="72"/>
    </location>
</feature>
<dbReference type="InterPro" id="IPR016439">
    <property type="entry name" value="Lag1/Lac1-like"/>
</dbReference>
<name>A0A261Y8M8_9FUNG</name>
<reference evidence="9 10" key="1">
    <citation type="journal article" date="2017" name="Mycologia">
        <title>Bifiguratus adelaidae, gen. et sp. nov., a new member of Mucoromycotina in endophytic and soil-dwelling habitats.</title>
        <authorList>
            <person name="Torres-Cruz T.J."/>
            <person name="Billingsley Tobias T.L."/>
            <person name="Almatruk M."/>
            <person name="Hesse C."/>
            <person name="Kuske C.R."/>
            <person name="Desiro A."/>
            <person name="Benucci G.M."/>
            <person name="Bonito G."/>
            <person name="Stajich J.E."/>
            <person name="Dunlap C."/>
            <person name="Arnold A.E."/>
            <person name="Porras-Alfaro A."/>
        </authorList>
    </citation>
    <scope>NUCLEOTIDE SEQUENCE [LARGE SCALE GENOMIC DNA]</scope>
    <source>
        <strain evidence="9 10">AZ0501</strain>
    </source>
</reference>
<evidence type="ECO:0000313" key="9">
    <source>
        <dbReference type="EMBL" id="OZJ06938.1"/>
    </source>
</evidence>
<keyword evidence="3 6" id="KW-0812">Transmembrane</keyword>
<feature type="transmembrane region" description="Helical" evidence="7">
    <location>
        <begin position="92"/>
        <end position="118"/>
    </location>
</feature>
<evidence type="ECO:0000256" key="1">
    <source>
        <dbReference type="ARBA" id="ARBA00004141"/>
    </source>
</evidence>
<dbReference type="GO" id="GO:0050291">
    <property type="term" value="F:sphingosine N-acyltransferase activity"/>
    <property type="evidence" value="ECO:0007669"/>
    <property type="project" value="InterPro"/>
</dbReference>
<dbReference type="PROSITE" id="PS50922">
    <property type="entry name" value="TLC"/>
    <property type="match status" value="1"/>
</dbReference>
<evidence type="ECO:0000256" key="2">
    <source>
        <dbReference type="ARBA" id="ARBA00009808"/>
    </source>
</evidence>
<feature type="transmembrane region" description="Helical" evidence="7">
    <location>
        <begin position="139"/>
        <end position="160"/>
    </location>
</feature>
<keyword evidence="4 7" id="KW-1133">Transmembrane helix</keyword>
<organism evidence="9 10">
    <name type="scientific">Bifiguratus adelaidae</name>
    <dbReference type="NCBI Taxonomy" id="1938954"/>
    <lineage>
        <taxon>Eukaryota</taxon>
        <taxon>Fungi</taxon>
        <taxon>Fungi incertae sedis</taxon>
        <taxon>Mucoromycota</taxon>
        <taxon>Mucoromycotina</taxon>
        <taxon>Endogonomycetes</taxon>
        <taxon>Endogonales</taxon>
        <taxon>Endogonales incertae sedis</taxon>
        <taxon>Bifiguratus</taxon>
    </lineage>
</organism>
<proteinExistence type="inferred from homology"/>
<evidence type="ECO:0000256" key="5">
    <source>
        <dbReference type="ARBA" id="ARBA00023136"/>
    </source>
</evidence>
<feature type="transmembrane region" description="Helical" evidence="7">
    <location>
        <begin position="263"/>
        <end position="287"/>
    </location>
</feature>
<feature type="transmembrane region" description="Helical" evidence="7">
    <location>
        <begin position="314"/>
        <end position="333"/>
    </location>
</feature>
<evidence type="ECO:0000256" key="6">
    <source>
        <dbReference type="PROSITE-ProRule" id="PRU00205"/>
    </source>
</evidence>
<dbReference type="OrthoDB" id="537032at2759"/>
<dbReference type="PANTHER" id="PTHR12560:SF0">
    <property type="entry name" value="LD18904P"/>
    <property type="match status" value="1"/>
</dbReference>
<dbReference type="EMBL" id="MVBO01000001">
    <property type="protein sequence ID" value="OZJ06938.1"/>
    <property type="molecule type" value="Genomic_DNA"/>
</dbReference>
<dbReference type="SMART" id="SM00724">
    <property type="entry name" value="TLC"/>
    <property type="match status" value="1"/>
</dbReference>
<accession>A0A261Y8M8</accession>
<dbReference type="GO" id="GO:0016020">
    <property type="term" value="C:membrane"/>
    <property type="evidence" value="ECO:0007669"/>
    <property type="project" value="UniProtKB-SubCell"/>
</dbReference>
<feature type="transmembrane region" description="Helical" evidence="7">
    <location>
        <begin position="180"/>
        <end position="198"/>
    </location>
</feature>
<evidence type="ECO:0000259" key="8">
    <source>
        <dbReference type="PROSITE" id="PS50922"/>
    </source>
</evidence>
<keyword evidence="10" id="KW-1185">Reference proteome</keyword>
<dbReference type="InterPro" id="IPR006634">
    <property type="entry name" value="TLC-dom"/>
</dbReference>
<comment type="similarity">
    <text evidence="2">Belongs to the sphingosine N-acyltransferase family.</text>
</comment>
<dbReference type="Proteomes" id="UP000242875">
    <property type="component" value="Unassembled WGS sequence"/>
</dbReference>
<gene>
    <name evidence="9" type="ORF">BZG36_00116</name>
</gene>
<keyword evidence="5 6" id="KW-0472">Membrane</keyword>
<protein>
    <recommendedName>
        <fullName evidence="8">TLC domain-containing protein</fullName>
    </recommendedName>
</protein>